<accession>A0ABD1N7G9</accession>
<proteinExistence type="predicted"/>
<feature type="region of interest" description="Disordered" evidence="1">
    <location>
        <begin position="81"/>
        <end position="111"/>
    </location>
</feature>
<comment type="caution">
    <text evidence="2">The sequence shown here is derived from an EMBL/GenBank/DDBJ whole genome shotgun (WGS) entry which is preliminary data.</text>
</comment>
<evidence type="ECO:0000256" key="1">
    <source>
        <dbReference type="SAM" id="MobiDB-lite"/>
    </source>
</evidence>
<evidence type="ECO:0000313" key="3">
    <source>
        <dbReference type="Proteomes" id="UP001603857"/>
    </source>
</evidence>
<feature type="compositionally biased region" description="Polar residues" evidence="1">
    <location>
        <begin position="98"/>
        <end position="111"/>
    </location>
</feature>
<dbReference type="PANTHER" id="PTHR34222:SF99">
    <property type="entry name" value="PROTEIN, PUTATIVE-RELATED"/>
    <property type="match status" value="1"/>
</dbReference>
<keyword evidence="3" id="KW-1185">Reference proteome</keyword>
<evidence type="ECO:0000313" key="2">
    <source>
        <dbReference type="EMBL" id="KAL2344055.1"/>
    </source>
</evidence>
<feature type="compositionally biased region" description="Basic and acidic residues" evidence="1">
    <location>
        <begin position="81"/>
        <end position="90"/>
    </location>
</feature>
<dbReference type="Proteomes" id="UP001603857">
    <property type="component" value="Unassembled WGS sequence"/>
</dbReference>
<protein>
    <recommendedName>
        <fullName evidence="4">CCHC-type domain-containing protein</fullName>
    </recommendedName>
</protein>
<gene>
    <name evidence="2" type="ORF">Fmac_005340</name>
</gene>
<reference evidence="2 3" key="1">
    <citation type="submission" date="2024-08" db="EMBL/GenBank/DDBJ databases">
        <title>Insights into the chromosomal genome structure of Flemingia macrophylla.</title>
        <authorList>
            <person name="Ding Y."/>
            <person name="Zhao Y."/>
            <person name="Bi W."/>
            <person name="Wu M."/>
            <person name="Zhao G."/>
            <person name="Gong Y."/>
            <person name="Li W."/>
            <person name="Zhang P."/>
        </authorList>
    </citation>
    <scope>NUCLEOTIDE SEQUENCE [LARGE SCALE GENOMIC DNA]</scope>
    <source>
        <strain evidence="2">DYQJB</strain>
        <tissue evidence="2">Leaf</tissue>
    </source>
</reference>
<dbReference type="EMBL" id="JBGMDY010000002">
    <property type="protein sequence ID" value="KAL2344055.1"/>
    <property type="molecule type" value="Genomic_DNA"/>
</dbReference>
<name>A0ABD1N7G9_9FABA</name>
<organism evidence="2 3">
    <name type="scientific">Flemingia macrophylla</name>
    <dbReference type="NCBI Taxonomy" id="520843"/>
    <lineage>
        <taxon>Eukaryota</taxon>
        <taxon>Viridiplantae</taxon>
        <taxon>Streptophyta</taxon>
        <taxon>Embryophyta</taxon>
        <taxon>Tracheophyta</taxon>
        <taxon>Spermatophyta</taxon>
        <taxon>Magnoliopsida</taxon>
        <taxon>eudicotyledons</taxon>
        <taxon>Gunneridae</taxon>
        <taxon>Pentapetalae</taxon>
        <taxon>rosids</taxon>
        <taxon>fabids</taxon>
        <taxon>Fabales</taxon>
        <taxon>Fabaceae</taxon>
        <taxon>Papilionoideae</taxon>
        <taxon>50 kb inversion clade</taxon>
        <taxon>NPAAA clade</taxon>
        <taxon>indigoferoid/millettioid clade</taxon>
        <taxon>Phaseoleae</taxon>
        <taxon>Flemingia</taxon>
    </lineage>
</organism>
<evidence type="ECO:0008006" key="4">
    <source>
        <dbReference type="Google" id="ProtNLM"/>
    </source>
</evidence>
<dbReference type="PANTHER" id="PTHR34222">
    <property type="entry name" value="GAG_PRE-INTEGRS DOMAIN-CONTAINING PROTEIN"/>
    <property type="match status" value="1"/>
</dbReference>
<sequence length="111" mass="12711">MKRKQKDYVMHSFRGFNDSHDNVRSNVSMMDKLPTINKVFLHVVQHERQIQNHNNLFNDVNTGSINAAMGKSQASCTYCGKDNHTKENCNRKHGFPQNYKSGRANSQGRGN</sequence>
<dbReference type="AlphaFoldDB" id="A0ABD1N7G9"/>